<dbReference type="InterPro" id="IPR023772">
    <property type="entry name" value="DNA-bd_HTH_TetR-type_CS"/>
</dbReference>
<reference evidence="5 6" key="1">
    <citation type="submission" date="2020-07" db="EMBL/GenBank/DDBJ databases">
        <title>Sequencing the genomes of 1000 actinobacteria strains.</title>
        <authorList>
            <person name="Klenk H.-P."/>
        </authorList>
    </citation>
    <scope>NUCLEOTIDE SEQUENCE [LARGE SCALE GENOMIC DNA]</scope>
    <source>
        <strain evidence="5 6">DSM 103164</strain>
    </source>
</reference>
<dbReference type="PANTHER" id="PTHR30055">
    <property type="entry name" value="HTH-TYPE TRANSCRIPTIONAL REGULATOR RUTR"/>
    <property type="match status" value="1"/>
</dbReference>
<protein>
    <submittedName>
        <fullName evidence="5">AcrR family transcriptional regulator</fullName>
    </submittedName>
</protein>
<comment type="caution">
    <text evidence="5">The sequence shown here is derived from an EMBL/GenBank/DDBJ whole genome shotgun (WGS) entry which is preliminary data.</text>
</comment>
<dbReference type="GO" id="GO:0000976">
    <property type="term" value="F:transcription cis-regulatory region binding"/>
    <property type="evidence" value="ECO:0007669"/>
    <property type="project" value="TreeGrafter"/>
</dbReference>
<dbReference type="PANTHER" id="PTHR30055:SF209">
    <property type="entry name" value="POSSIBLE TRANSCRIPTIONAL REGULATORY PROTEIN (PROBABLY TETR-FAMILY)"/>
    <property type="match status" value="1"/>
</dbReference>
<dbReference type="InterPro" id="IPR050109">
    <property type="entry name" value="HTH-type_TetR-like_transc_reg"/>
</dbReference>
<evidence type="ECO:0000259" key="4">
    <source>
        <dbReference type="PROSITE" id="PS50977"/>
    </source>
</evidence>
<evidence type="ECO:0000313" key="6">
    <source>
        <dbReference type="Proteomes" id="UP000527616"/>
    </source>
</evidence>
<dbReference type="RefSeq" id="WP_179445501.1">
    <property type="nucleotide sequence ID" value="NZ_JACBZS010000001.1"/>
</dbReference>
<gene>
    <name evidence="5" type="ORF">GGQ54_002272</name>
</gene>
<dbReference type="SUPFAM" id="SSF46689">
    <property type="entry name" value="Homeodomain-like"/>
    <property type="match status" value="1"/>
</dbReference>
<feature type="region of interest" description="Disordered" evidence="3">
    <location>
        <begin position="1"/>
        <end position="20"/>
    </location>
</feature>
<dbReference type="EMBL" id="JACBZS010000001">
    <property type="protein sequence ID" value="NYI71712.1"/>
    <property type="molecule type" value="Genomic_DNA"/>
</dbReference>
<dbReference type="InterPro" id="IPR001647">
    <property type="entry name" value="HTH_TetR"/>
</dbReference>
<evidence type="ECO:0000313" key="5">
    <source>
        <dbReference type="EMBL" id="NYI71712.1"/>
    </source>
</evidence>
<dbReference type="Gene3D" id="1.10.357.10">
    <property type="entry name" value="Tetracycline Repressor, domain 2"/>
    <property type="match status" value="1"/>
</dbReference>
<dbReference type="GO" id="GO:0003700">
    <property type="term" value="F:DNA-binding transcription factor activity"/>
    <property type="evidence" value="ECO:0007669"/>
    <property type="project" value="TreeGrafter"/>
</dbReference>
<evidence type="ECO:0000256" key="3">
    <source>
        <dbReference type="SAM" id="MobiDB-lite"/>
    </source>
</evidence>
<evidence type="ECO:0000256" key="1">
    <source>
        <dbReference type="ARBA" id="ARBA00023125"/>
    </source>
</evidence>
<organism evidence="5 6">
    <name type="scientific">Naumannella cuiyingiana</name>
    <dbReference type="NCBI Taxonomy" id="1347891"/>
    <lineage>
        <taxon>Bacteria</taxon>
        <taxon>Bacillati</taxon>
        <taxon>Actinomycetota</taxon>
        <taxon>Actinomycetes</taxon>
        <taxon>Propionibacteriales</taxon>
        <taxon>Propionibacteriaceae</taxon>
        <taxon>Naumannella</taxon>
    </lineage>
</organism>
<name>A0A7Z0DAD3_9ACTN</name>
<dbReference type="Proteomes" id="UP000527616">
    <property type="component" value="Unassembled WGS sequence"/>
</dbReference>
<keyword evidence="6" id="KW-1185">Reference proteome</keyword>
<keyword evidence="1 2" id="KW-0238">DNA-binding</keyword>
<accession>A0A7Z0DAD3</accession>
<evidence type="ECO:0000256" key="2">
    <source>
        <dbReference type="PROSITE-ProRule" id="PRU00335"/>
    </source>
</evidence>
<feature type="DNA-binding region" description="H-T-H motif" evidence="2">
    <location>
        <begin position="49"/>
        <end position="68"/>
    </location>
</feature>
<feature type="compositionally biased region" description="Basic and acidic residues" evidence="3">
    <location>
        <begin position="1"/>
        <end position="12"/>
    </location>
</feature>
<dbReference type="InterPro" id="IPR009057">
    <property type="entry name" value="Homeodomain-like_sf"/>
</dbReference>
<proteinExistence type="predicted"/>
<feature type="domain" description="HTH tetR-type" evidence="4">
    <location>
        <begin position="26"/>
        <end position="86"/>
    </location>
</feature>
<dbReference type="PROSITE" id="PS50977">
    <property type="entry name" value="HTH_TETR_2"/>
    <property type="match status" value="1"/>
</dbReference>
<dbReference type="PROSITE" id="PS01081">
    <property type="entry name" value="HTH_TETR_1"/>
    <property type="match status" value="1"/>
</dbReference>
<dbReference type="PRINTS" id="PR00455">
    <property type="entry name" value="HTHTETR"/>
</dbReference>
<sequence length="211" mass="22891">MVERRQDPHELTIELSPPRAERADAARNRAHALEVAAHLFARRGVAAVTMDEIAAEAGVGKGTLYRRFGDKGGLASALLGERERALQQQMISGPAPIGPGADPIDRLVAFVEAYLLLALDNIELLEMSETNSPGARFRSGAHSLWVTHCRILLDAAGAANADVRAQVLMAALAAEQLRHWTEDEDRDPDELARSLAELARSLAGHRPRTAR</sequence>
<dbReference type="AlphaFoldDB" id="A0A7Z0DAD3"/>
<dbReference type="Pfam" id="PF00440">
    <property type="entry name" value="TetR_N"/>
    <property type="match status" value="1"/>
</dbReference>